<evidence type="ECO:0000256" key="7">
    <source>
        <dbReference type="ARBA" id="ARBA00023128"/>
    </source>
</evidence>
<keyword evidence="7 10" id="KW-0496">Mitochondrion</keyword>
<keyword evidence="14" id="KW-1185">Reference proteome</keyword>
<comment type="subcellular location">
    <subcellularLocation>
        <location evidence="1">Mitochondrion inner membrane</location>
        <topology evidence="1">Peripheral membrane protein</topology>
        <orientation evidence="1">Intermembrane side</orientation>
    </subcellularLocation>
</comment>
<keyword evidence="4 10" id="KW-0679">Respiratory chain</keyword>
<evidence type="ECO:0000256" key="9">
    <source>
        <dbReference type="ARBA" id="ARBA00023157"/>
    </source>
</evidence>
<evidence type="ECO:0000313" key="13">
    <source>
        <dbReference type="EMBL" id="ELR19479.1"/>
    </source>
</evidence>
<dbReference type="SUPFAM" id="SSF81531">
    <property type="entry name" value="Non-heme 11 kDa protein of cytochrome bc1 complex (Ubiquinol-cytochrome c reductase)"/>
    <property type="match status" value="1"/>
</dbReference>
<keyword evidence="5 10" id="KW-0999">Mitochondrion inner membrane</keyword>
<dbReference type="OMA" id="ACDGQYF"/>
<dbReference type="OrthoDB" id="405848at2759"/>
<evidence type="ECO:0000256" key="2">
    <source>
        <dbReference type="ARBA" id="ARBA00006498"/>
    </source>
</evidence>
<sequence length="70" mass="8000">MSENWAGCAIKKSLEEKAHPKCLKKWAEYDACGQRIKGDTTGEAQCSGQYFEYWHCVDALVANDLFKRLK</sequence>
<proteinExistence type="inferred from homology"/>
<dbReference type="Proteomes" id="UP000011083">
    <property type="component" value="Unassembled WGS sequence"/>
</dbReference>
<evidence type="ECO:0000256" key="4">
    <source>
        <dbReference type="ARBA" id="ARBA00022660"/>
    </source>
</evidence>
<feature type="domain" description="Ubiquinol-cytochrome C reductase hinge" evidence="12">
    <location>
        <begin position="11"/>
        <end position="70"/>
    </location>
</feature>
<dbReference type="InterPro" id="IPR003422">
    <property type="entry name" value="Cyt_b-c1_6"/>
</dbReference>
<reference evidence="13 14" key="1">
    <citation type="journal article" date="2013" name="Genome Biol.">
        <title>Genome of Acanthamoeba castellanii highlights extensive lateral gene transfer and early evolution of tyrosine kinase signaling.</title>
        <authorList>
            <person name="Clarke M."/>
            <person name="Lohan A.J."/>
            <person name="Liu B."/>
            <person name="Lagkouvardos I."/>
            <person name="Roy S."/>
            <person name="Zafar N."/>
            <person name="Bertelli C."/>
            <person name="Schilde C."/>
            <person name="Kianianmomeni A."/>
            <person name="Burglin T.R."/>
            <person name="Frech C."/>
            <person name="Turcotte B."/>
            <person name="Kopec K.O."/>
            <person name="Synnott J.M."/>
            <person name="Choo C."/>
            <person name="Paponov I."/>
            <person name="Finkler A."/>
            <person name="Soon Heng Tan C."/>
            <person name="Hutchins A.P."/>
            <person name="Weinmeier T."/>
            <person name="Rattei T."/>
            <person name="Chu J.S."/>
            <person name="Gimenez G."/>
            <person name="Irimia M."/>
            <person name="Rigden D.J."/>
            <person name="Fitzpatrick D.A."/>
            <person name="Lorenzo-Morales J."/>
            <person name="Bateman A."/>
            <person name="Chiu C.H."/>
            <person name="Tang P."/>
            <person name="Hegemann P."/>
            <person name="Fromm H."/>
            <person name="Raoult D."/>
            <person name="Greub G."/>
            <person name="Miranda-Saavedra D."/>
            <person name="Chen N."/>
            <person name="Nash P."/>
            <person name="Ginger M.L."/>
            <person name="Horn M."/>
            <person name="Schaap P."/>
            <person name="Caler L."/>
            <person name="Loftus B."/>
        </authorList>
    </citation>
    <scope>NUCLEOTIDE SEQUENCE [LARGE SCALE GENOMIC DNA]</scope>
    <source>
        <strain evidence="13 14">Neff</strain>
    </source>
</reference>
<dbReference type="RefSeq" id="XP_004341565.1">
    <property type="nucleotide sequence ID" value="XM_004341517.1"/>
</dbReference>
<comment type="function">
    <text evidence="10">Component of the ubiquinol-cytochrome c oxidoreductase, a multisubunit transmembrane complex that is part of the mitochondrial electron transport chain which drives oxidative phosphorylation.</text>
</comment>
<dbReference type="STRING" id="1257118.L8H1V3"/>
<keyword evidence="6 10" id="KW-0249">Electron transport</keyword>
<evidence type="ECO:0000256" key="5">
    <source>
        <dbReference type="ARBA" id="ARBA00022792"/>
    </source>
</evidence>
<comment type="similarity">
    <text evidence="2 10">Belongs to the UQCRH/QCR6 family.</text>
</comment>
<evidence type="ECO:0000256" key="1">
    <source>
        <dbReference type="ARBA" id="ARBA00004137"/>
    </source>
</evidence>
<evidence type="ECO:0000313" key="14">
    <source>
        <dbReference type="Proteomes" id="UP000011083"/>
    </source>
</evidence>
<evidence type="ECO:0000256" key="10">
    <source>
        <dbReference type="PIRNR" id="PIRNR000019"/>
    </source>
</evidence>
<feature type="disulfide bond" evidence="11">
    <location>
        <begin position="32"/>
        <end position="46"/>
    </location>
</feature>
<dbReference type="EMBL" id="KB007933">
    <property type="protein sequence ID" value="ELR19479.1"/>
    <property type="molecule type" value="Genomic_DNA"/>
</dbReference>
<dbReference type="Pfam" id="PF02320">
    <property type="entry name" value="UCR_hinge"/>
    <property type="match status" value="1"/>
</dbReference>
<dbReference type="Gene3D" id="1.10.287.20">
    <property type="entry name" value="Ubiquinol-cytochrome C reductase hinge domain"/>
    <property type="match status" value="1"/>
</dbReference>
<keyword evidence="8 10" id="KW-0472">Membrane</keyword>
<dbReference type="GO" id="GO:0005743">
    <property type="term" value="C:mitochondrial inner membrane"/>
    <property type="evidence" value="ECO:0007669"/>
    <property type="project" value="UniProtKB-SubCell"/>
</dbReference>
<evidence type="ECO:0000256" key="8">
    <source>
        <dbReference type="ARBA" id="ARBA00023136"/>
    </source>
</evidence>
<evidence type="ECO:0000256" key="11">
    <source>
        <dbReference type="PIRSR" id="PIRSR000019-1"/>
    </source>
</evidence>
<gene>
    <name evidence="13" type="ORF">ACA1_267690</name>
</gene>
<dbReference type="KEGG" id="acan:ACA1_267690"/>
<dbReference type="GO" id="GO:0006122">
    <property type="term" value="P:mitochondrial electron transport, ubiquinol to cytochrome c"/>
    <property type="evidence" value="ECO:0007669"/>
    <property type="project" value="InterPro"/>
</dbReference>
<organism evidence="13 14">
    <name type="scientific">Acanthamoeba castellanii (strain ATCC 30010 / Neff)</name>
    <dbReference type="NCBI Taxonomy" id="1257118"/>
    <lineage>
        <taxon>Eukaryota</taxon>
        <taxon>Amoebozoa</taxon>
        <taxon>Discosea</taxon>
        <taxon>Longamoebia</taxon>
        <taxon>Centramoebida</taxon>
        <taxon>Acanthamoebidae</taxon>
        <taxon>Acanthamoeba</taxon>
    </lineage>
</organism>
<dbReference type="FunFam" id="1.10.287.20:FF:000001">
    <property type="entry name" value="Cytochrome b-c1 complex subunit 6"/>
    <property type="match status" value="1"/>
</dbReference>
<accession>L8H1V3</accession>
<evidence type="ECO:0000256" key="6">
    <source>
        <dbReference type="ARBA" id="ARBA00022982"/>
    </source>
</evidence>
<keyword evidence="3 10" id="KW-0813">Transport</keyword>
<dbReference type="AlphaFoldDB" id="L8H1V3"/>
<evidence type="ECO:0000256" key="3">
    <source>
        <dbReference type="ARBA" id="ARBA00022448"/>
    </source>
</evidence>
<dbReference type="InterPro" id="IPR036811">
    <property type="entry name" value="Ubol_cytC_Rdtase_hinge_dom_sf"/>
</dbReference>
<evidence type="ECO:0000259" key="12">
    <source>
        <dbReference type="Pfam" id="PF02320"/>
    </source>
</evidence>
<name>L8H1V3_ACACF</name>
<dbReference type="InterPro" id="IPR023184">
    <property type="entry name" value="Ubol_cytC_Rdtase_hinge_dom"/>
</dbReference>
<dbReference type="PANTHER" id="PTHR15336:SF0">
    <property type="entry name" value="CYTOCHROME B-C1 COMPLEX SUBUNIT 6, MITOCHONDRIAL"/>
    <property type="match status" value="1"/>
</dbReference>
<dbReference type="PANTHER" id="PTHR15336">
    <property type="entry name" value="UBIQUINOL-CYTOCHROME C REDUCTASE COMPLEX 7.8 KDA PROTEIN"/>
    <property type="match status" value="1"/>
</dbReference>
<keyword evidence="9" id="KW-1015">Disulfide bond</keyword>
<dbReference type="PIRSF" id="PIRSF000019">
    <property type="entry name" value="Bc1_11K"/>
    <property type="match status" value="1"/>
</dbReference>
<protein>
    <recommendedName>
        <fullName evidence="10">Cytochrome b-c1 complex subunit 6</fullName>
    </recommendedName>
</protein>
<dbReference type="VEuPathDB" id="AmoebaDB:ACA1_267690"/>
<dbReference type="GeneID" id="14920262"/>